<evidence type="ECO:0000313" key="1">
    <source>
        <dbReference type="EMBL" id="KAG7525964.1"/>
    </source>
</evidence>
<dbReference type="AlphaFoldDB" id="A0AAV6T9F3"/>
<reference evidence="1 2" key="1">
    <citation type="journal article" date="2021" name="Sci. Rep.">
        <title>Chromosome anchoring in Senegalese sole (Solea senegalensis) reveals sex-associated markers and genome rearrangements in flatfish.</title>
        <authorList>
            <person name="Guerrero-Cozar I."/>
            <person name="Gomez-Garrido J."/>
            <person name="Berbel C."/>
            <person name="Martinez-Blanch J.F."/>
            <person name="Alioto T."/>
            <person name="Claros M.G."/>
            <person name="Gagnaire P.A."/>
            <person name="Manchado M."/>
        </authorList>
    </citation>
    <scope>NUCLEOTIDE SEQUENCE [LARGE SCALE GENOMIC DNA]</scope>
    <source>
        <strain evidence="1">Sse05_10M</strain>
    </source>
</reference>
<organism evidence="1 2">
    <name type="scientific">Solea senegalensis</name>
    <name type="common">Senegalese sole</name>
    <dbReference type="NCBI Taxonomy" id="28829"/>
    <lineage>
        <taxon>Eukaryota</taxon>
        <taxon>Metazoa</taxon>
        <taxon>Chordata</taxon>
        <taxon>Craniata</taxon>
        <taxon>Vertebrata</taxon>
        <taxon>Euteleostomi</taxon>
        <taxon>Actinopterygii</taxon>
        <taxon>Neopterygii</taxon>
        <taxon>Teleostei</taxon>
        <taxon>Neoteleostei</taxon>
        <taxon>Acanthomorphata</taxon>
        <taxon>Carangaria</taxon>
        <taxon>Pleuronectiformes</taxon>
        <taxon>Pleuronectoidei</taxon>
        <taxon>Soleidae</taxon>
        <taxon>Solea</taxon>
    </lineage>
</organism>
<keyword evidence="2" id="KW-1185">Reference proteome</keyword>
<name>A0AAV6T9F3_SOLSE</name>
<protein>
    <submittedName>
        <fullName evidence="1">Uncharacterized protein</fullName>
    </submittedName>
</protein>
<evidence type="ECO:0000313" key="2">
    <source>
        <dbReference type="Proteomes" id="UP000693946"/>
    </source>
</evidence>
<accession>A0AAV6T9F3</accession>
<dbReference type="Proteomes" id="UP000693946">
    <property type="component" value="Linkage Group LG1"/>
</dbReference>
<sequence length="63" mass="6972">MNHARARGDPAYKVWLLVPGYFLRNQASDDLANKSLEFISPIKLHTVGVGFNACGFEPPQVTL</sequence>
<dbReference type="EMBL" id="JAGKHQ010000001">
    <property type="protein sequence ID" value="KAG7525964.1"/>
    <property type="molecule type" value="Genomic_DNA"/>
</dbReference>
<proteinExistence type="predicted"/>
<comment type="caution">
    <text evidence="1">The sequence shown here is derived from an EMBL/GenBank/DDBJ whole genome shotgun (WGS) entry which is preliminary data.</text>
</comment>
<gene>
    <name evidence="1" type="ORF">JOB18_034320</name>
</gene>